<keyword evidence="2" id="KW-0812">Transmembrane</keyword>
<evidence type="ECO:0000256" key="3">
    <source>
        <dbReference type="ARBA" id="ARBA00022729"/>
    </source>
</evidence>
<keyword evidence="5" id="KW-0998">Cell outer membrane</keyword>
<dbReference type="Pfam" id="PF01103">
    <property type="entry name" value="Omp85"/>
    <property type="match status" value="1"/>
</dbReference>
<evidence type="ECO:0000256" key="2">
    <source>
        <dbReference type="ARBA" id="ARBA00022692"/>
    </source>
</evidence>
<gene>
    <name evidence="7" type="ORF">SAMN04490243_0435</name>
</gene>
<organism evidence="7 8">
    <name type="scientific">Robiginitalea myxolifaciens</name>
    <dbReference type="NCBI Taxonomy" id="400055"/>
    <lineage>
        <taxon>Bacteria</taxon>
        <taxon>Pseudomonadati</taxon>
        <taxon>Bacteroidota</taxon>
        <taxon>Flavobacteriia</taxon>
        <taxon>Flavobacteriales</taxon>
        <taxon>Flavobacteriaceae</taxon>
        <taxon>Robiginitalea</taxon>
    </lineage>
</organism>
<keyword evidence="3" id="KW-0732">Signal</keyword>
<comment type="subcellular location">
    <subcellularLocation>
        <location evidence="1">Membrane</location>
    </subcellularLocation>
</comment>
<dbReference type="OrthoDB" id="9814535at2"/>
<dbReference type="EMBL" id="FOYQ01000001">
    <property type="protein sequence ID" value="SFR32154.1"/>
    <property type="molecule type" value="Genomic_DNA"/>
</dbReference>
<sequence>MKVRVPVVFRSPKIGLILLGASIWSCNTLKRVAPDQQLLTQYKIFTDSTEVRDPQVRDLVLQRPNAKIAGIPLRLHLYNMAKQDADSSFQAWLYAKEGRKDRWEKLLSRKQVERMGESFLVSGYSRWLKRIGEPPAVIDTSITEKSLQRLQAYYYNRGYFNQEADFEVNPTSDRRAEVLYRLKLGEPYRIDSLSWRISSADVDSIYREYQDASRVKAGKQYDLVDFTSERERLTQLFRNRGIWNFQESSVNFDILRDTTSRQDQSMMVELVIDDQRRRGDSVISTQPYRVRRMGDINVFADYDVLSGEQGLKVVREGDLTIFYRDKLKYKPRTLANTIAMRRDSVYRDIDRLRTYRQITNLNTFRYPNIELIESGDDYLDANIYLSARPKNSLGVDFDLTHSNIQRIGVGLGVSLITRNVFGGAETLSLSGRGSFGLLSDDIQGEDFFSEFGGDINLNFPRIWLMPFVNNKNIIPYYMQPQTRVSLGANFQKNIGLDKQTFNNILGYSWSPDDTKNNQLELLNVEFVRNVNIDRFYDVYQSTYQRLDDVADDFEDNPAVAGFYEPDPDNPDELVLTIPEGTAGFTEEVLVNGLVPTNSDTYAEVFRIEERRQRLTENNLIFASNFTHTKNTKTDINDNSFYQLRWKLESAGGLLSAISSIFPFEENDQGQNLVFNVPYSQYVKGEIDYIRHWSLSQDNTLAFHSFVGLAVPFGNADNIPFVRSYFAGGSNDNRAWFPYSLGPGSTRNLNDFNEANFKIALNLEYRFPVVGDLKGAIFSDLGNIWNLWDNEEDPAATFSGFDSLQDIALGTGFGLRYDFTYFVFRADLGFKTYDPSKPLANRWFSEYNFANSVLQIGINYPF</sequence>
<dbReference type="Gene3D" id="2.40.160.50">
    <property type="entry name" value="membrane protein fhac: a member of the omp85/tpsb transporter family"/>
    <property type="match status" value="1"/>
</dbReference>
<dbReference type="PANTHER" id="PTHR12815">
    <property type="entry name" value="SORTING AND ASSEMBLY MACHINERY SAMM50 PROTEIN FAMILY MEMBER"/>
    <property type="match status" value="1"/>
</dbReference>
<dbReference type="InterPro" id="IPR000184">
    <property type="entry name" value="Bac_surfAg_D15"/>
</dbReference>
<evidence type="ECO:0000256" key="5">
    <source>
        <dbReference type="ARBA" id="ARBA00023237"/>
    </source>
</evidence>
<evidence type="ECO:0000259" key="6">
    <source>
        <dbReference type="Pfam" id="PF01103"/>
    </source>
</evidence>
<dbReference type="InterPro" id="IPR039910">
    <property type="entry name" value="D15-like"/>
</dbReference>
<dbReference type="PANTHER" id="PTHR12815:SF47">
    <property type="entry name" value="TRANSLOCATION AND ASSEMBLY MODULE SUBUNIT TAMA"/>
    <property type="match status" value="1"/>
</dbReference>
<keyword evidence="8" id="KW-1185">Reference proteome</keyword>
<dbReference type="GO" id="GO:0019867">
    <property type="term" value="C:outer membrane"/>
    <property type="evidence" value="ECO:0007669"/>
    <property type="project" value="InterPro"/>
</dbReference>
<dbReference type="Proteomes" id="UP000199534">
    <property type="component" value="Unassembled WGS sequence"/>
</dbReference>
<keyword evidence="4" id="KW-0472">Membrane</keyword>
<evidence type="ECO:0000256" key="4">
    <source>
        <dbReference type="ARBA" id="ARBA00023136"/>
    </source>
</evidence>
<evidence type="ECO:0000256" key="1">
    <source>
        <dbReference type="ARBA" id="ARBA00004370"/>
    </source>
</evidence>
<name>A0A1I6FQJ7_9FLAO</name>
<feature type="domain" description="Bacterial surface antigen (D15)" evidence="6">
    <location>
        <begin position="679"/>
        <end position="835"/>
    </location>
</feature>
<dbReference type="RefSeq" id="WP_092980299.1">
    <property type="nucleotide sequence ID" value="NZ_FOYQ01000001.1"/>
</dbReference>
<dbReference type="STRING" id="400055.SAMN04490243_0435"/>
<evidence type="ECO:0000313" key="8">
    <source>
        <dbReference type="Proteomes" id="UP000199534"/>
    </source>
</evidence>
<dbReference type="AlphaFoldDB" id="A0A1I6FQJ7"/>
<protein>
    <submittedName>
        <fullName evidence="7">Surface antigen</fullName>
    </submittedName>
</protein>
<accession>A0A1I6FQJ7</accession>
<reference evidence="7 8" key="1">
    <citation type="submission" date="2016-10" db="EMBL/GenBank/DDBJ databases">
        <authorList>
            <person name="de Groot N.N."/>
        </authorList>
    </citation>
    <scope>NUCLEOTIDE SEQUENCE [LARGE SCALE GENOMIC DNA]</scope>
    <source>
        <strain evidence="7 8">DSM 21019</strain>
    </source>
</reference>
<evidence type="ECO:0000313" key="7">
    <source>
        <dbReference type="EMBL" id="SFR32154.1"/>
    </source>
</evidence>
<proteinExistence type="predicted"/>